<dbReference type="Gene3D" id="1.20.1070.10">
    <property type="entry name" value="Rhodopsin 7-helix transmembrane proteins"/>
    <property type="match status" value="3"/>
</dbReference>
<name>A0ABQ9FVY8_TEGGR</name>
<feature type="domain" description="G-protein coupled receptors family 2 profile 2" evidence="6">
    <location>
        <begin position="271"/>
        <end position="444"/>
    </location>
</feature>
<evidence type="ECO:0000259" key="7">
    <source>
        <dbReference type="PROSITE" id="PS50262"/>
    </source>
</evidence>
<feature type="transmembrane region" description="Helical" evidence="5">
    <location>
        <begin position="630"/>
        <end position="648"/>
    </location>
</feature>
<dbReference type="Proteomes" id="UP001217089">
    <property type="component" value="Unassembled WGS sequence"/>
</dbReference>
<feature type="transmembrane region" description="Helical" evidence="5">
    <location>
        <begin position="122"/>
        <end position="145"/>
    </location>
</feature>
<evidence type="ECO:0000256" key="2">
    <source>
        <dbReference type="ARBA" id="ARBA00022692"/>
    </source>
</evidence>
<feature type="transmembrane region" description="Helical" evidence="5">
    <location>
        <begin position="660"/>
        <end position="680"/>
    </location>
</feature>
<feature type="transmembrane region" description="Helical" evidence="5">
    <location>
        <begin position="85"/>
        <end position="110"/>
    </location>
</feature>
<dbReference type="PRINTS" id="PR02001">
    <property type="entry name" value="GCR1CAMPR"/>
</dbReference>
<comment type="subcellular location">
    <subcellularLocation>
        <location evidence="1">Membrane</location>
        <topology evidence="1">Multi-pass membrane protein</topology>
    </subcellularLocation>
</comment>
<feature type="transmembrane region" description="Helical" evidence="5">
    <location>
        <begin position="268"/>
        <end position="294"/>
    </location>
</feature>
<evidence type="ECO:0000256" key="5">
    <source>
        <dbReference type="SAM" id="Phobius"/>
    </source>
</evidence>
<proteinExistence type="predicted"/>
<protein>
    <recommendedName>
        <fullName evidence="10">G-protein coupled receptors family 2 profile 2 domain-containing protein</fullName>
    </recommendedName>
</protein>
<dbReference type="PROSITE" id="PS50261">
    <property type="entry name" value="G_PROTEIN_RECEP_F2_4"/>
    <property type="match status" value="3"/>
</dbReference>
<evidence type="ECO:0000259" key="6">
    <source>
        <dbReference type="PROSITE" id="PS50261"/>
    </source>
</evidence>
<feature type="transmembrane region" description="Helical" evidence="5">
    <location>
        <begin position="6"/>
        <end position="29"/>
    </location>
</feature>
<dbReference type="InterPro" id="IPR017452">
    <property type="entry name" value="GPCR_Rhodpsn_7TM"/>
</dbReference>
<feature type="transmembrane region" description="Helical" evidence="5">
    <location>
        <begin position="354"/>
        <end position="376"/>
    </location>
</feature>
<keyword evidence="3 5" id="KW-1133">Transmembrane helix</keyword>
<dbReference type="PANTHER" id="PTHR23112">
    <property type="entry name" value="G PROTEIN-COUPLED RECEPTOR 157-RELATED"/>
    <property type="match status" value="1"/>
</dbReference>
<dbReference type="SUPFAM" id="SSF81321">
    <property type="entry name" value="Family A G protein-coupled receptor-like"/>
    <property type="match status" value="3"/>
</dbReference>
<feature type="transmembrane region" description="Helical" evidence="5">
    <location>
        <begin position="223"/>
        <end position="248"/>
    </location>
</feature>
<feature type="domain" description="G-protein coupled receptors family 2 profile 2" evidence="6">
    <location>
        <begin position="613"/>
        <end position="824"/>
    </location>
</feature>
<comment type="caution">
    <text evidence="8">The sequence shown here is derived from an EMBL/GenBank/DDBJ whole genome shotgun (WGS) entry which is preliminary data.</text>
</comment>
<evidence type="ECO:0000256" key="3">
    <source>
        <dbReference type="ARBA" id="ARBA00022989"/>
    </source>
</evidence>
<dbReference type="EMBL" id="JARBDR010000141">
    <property type="protein sequence ID" value="KAJ8320455.1"/>
    <property type="molecule type" value="Genomic_DNA"/>
</dbReference>
<keyword evidence="9" id="KW-1185">Reference proteome</keyword>
<keyword evidence="4 5" id="KW-0472">Membrane</keyword>
<feature type="transmembrane region" description="Helical" evidence="5">
    <location>
        <begin position="41"/>
        <end position="65"/>
    </location>
</feature>
<feature type="domain" description="G-protein coupled receptors family 2 profile 2" evidence="6">
    <location>
        <begin position="6"/>
        <end position="280"/>
    </location>
</feature>
<keyword evidence="2 5" id="KW-0812">Transmembrane</keyword>
<dbReference type="InterPro" id="IPR017981">
    <property type="entry name" value="GPCR_2-like_7TM"/>
</dbReference>
<organism evidence="8 9">
    <name type="scientific">Tegillarca granosa</name>
    <name type="common">Malaysian cockle</name>
    <name type="synonym">Anadara granosa</name>
    <dbReference type="NCBI Taxonomy" id="220873"/>
    <lineage>
        <taxon>Eukaryota</taxon>
        <taxon>Metazoa</taxon>
        <taxon>Spiralia</taxon>
        <taxon>Lophotrochozoa</taxon>
        <taxon>Mollusca</taxon>
        <taxon>Bivalvia</taxon>
        <taxon>Autobranchia</taxon>
        <taxon>Pteriomorphia</taxon>
        <taxon>Arcoida</taxon>
        <taxon>Arcoidea</taxon>
        <taxon>Arcidae</taxon>
        <taxon>Tegillarca</taxon>
    </lineage>
</organism>
<feature type="transmembrane region" description="Helical" evidence="5">
    <location>
        <begin position="763"/>
        <end position="783"/>
    </location>
</feature>
<feature type="transmembrane region" description="Helical" evidence="5">
    <location>
        <begin position="306"/>
        <end position="334"/>
    </location>
</feature>
<feature type="domain" description="G-protein coupled receptors family 1 profile" evidence="7">
    <location>
        <begin position="285"/>
        <end position="377"/>
    </location>
</feature>
<evidence type="ECO:0000256" key="1">
    <source>
        <dbReference type="ARBA" id="ARBA00004141"/>
    </source>
</evidence>
<feature type="transmembrane region" description="Helical" evidence="5">
    <location>
        <begin position="438"/>
        <end position="463"/>
    </location>
</feature>
<sequence length="846" mass="96422">MGEPFVWVVTICSSVLSIIGGLFIIYTYSAIPAVRNSSRQLLVCLTVADIATAYGNIVGSVRFAVGNGTNTISDGLCVAQSFVTTMSSLCSFVWTSLIALHLLLLVICNGNDIFQVSKKIKILFHLLGWGLPGLITGITLCMGKLGDDNSELSGSWCWIKGTDEIDKILWSLISGKGWEIFTYVFTTSLYILLKGFTIRKRKREPDFDWSKITKNLRKEDENFCMAFMILYIARLWGTIRFFLVVFGVKNNSIDRILIYLHSYGDSAQAFWNCILYCFSLLSIIGGFLIIYTYTVISAIQNSTREMLVCLTIADIGNAFGNLVGAIRFAVYYYHTNTYVFPSDELCVTQSFVTTFSSLSSFVWTTLIALHLFLLVMHNGNDIYRTSKLAKIVFHISGWCLPGLIGIVAVSIGKLGEDKSQVSGGWCWISGDLTWKDKLFWMIFAGKGWEILTYVMTTNLYILLKFFTYRKRRREPDFHWGIISSGRLRTEDENFCMAFVVLYLARLWGTIRFFMSILNTTYSPGLDQADSILVYFHSYGDSAQAFWNFIKLSDNISYREVEIHVISAIQNSTREMLVCLTIADIATAFGNLVGALRFAVYYYRTHTNEFPPDVLCVAQSVVTTCSSLSSFVWNSMIAIHLFVLVIYNGNDMYRTSKLAKIVFHISGWCLPGLIVIVAVSMGKLGEDKSQVSGGWCWISGDLTWKDKLFWMLFTGKGWELLTYMMTMNLYILLKFFTYRRRRREPDFHWGIINSGRLRTEDENFCMAFAILYLVRIWGTIRFFMSILNTRYSPGLNQADSILVYFHSYGDSAQAFWNFVLYCLLDKTLLANQSSQNEKEININLKKY</sequence>
<dbReference type="PANTHER" id="PTHR23112:SF47">
    <property type="entry name" value="G-PROTEIN COUPLED RECEPTOR 157"/>
    <property type="match status" value="1"/>
</dbReference>
<feature type="transmembrane region" description="Helical" evidence="5">
    <location>
        <begin position="388"/>
        <end position="411"/>
    </location>
</feature>
<evidence type="ECO:0000256" key="4">
    <source>
        <dbReference type="ARBA" id="ARBA00023136"/>
    </source>
</evidence>
<gene>
    <name evidence="8" type="ORF">KUTeg_002042</name>
</gene>
<evidence type="ECO:0008006" key="10">
    <source>
        <dbReference type="Google" id="ProtNLM"/>
    </source>
</evidence>
<evidence type="ECO:0000313" key="8">
    <source>
        <dbReference type="EMBL" id="KAJ8320455.1"/>
    </source>
</evidence>
<dbReference type="InterPro" id="IPR022343">
    <property type="entry name" value="GCR1-cAMP_receptor"/>
</dbReference>
<feature type="transmembrane region" description="Helical" evidence="5">
    <location>
        <begin position="168"/>
        <end position="193"/>
    </location>
</feature>
<evidence type="ECO:0000313" key="9">
    <source>
        <dbReference type="Proteomes" id="UP001217089"/>
    </source>
</evidence>
<feature type="transmembrane region" description="Helical" evidence="5">
    <location>
        <begin position="707"/>
        <end position="732"/>
    </location>
</feature>
<feature type="transmembrane region" description="Helical" evidence="5">
    <location>
        <begin position="576"/>
        <end position="602"/>
    </location>
</feature>
<dbReference type="PROSITE" id="PS50262">
    <property type="entry name" value="G_PROTEIN_RECEP_F1_2"/>
    <property type="match status" value="1"/>
</dbReference>
<accession>A0ABQ9FVY8</accession>
<reference evidence="8 9" key="1">
    <citation type="submission" date="2022-12" db="EMBL/GenBank/DDBJ databases">
        <title>Chromosome-level genome of Tegillarca granosa.</title>
        <authorList>
            <person name="Kim J."/>
        </authorList>
    </citation>
    <scope>NUCLEOTIDE SEQUENCE [LARGE SCALE GENOMIC DNA]</scope>
    <source>
        <strain evidence="8">Teg-2019</strain>
        <tissue evidence="8">Adductor muscle</tissue>
    </source>
</reference>